<accession>A0A5J4T260</accession>
<dbReference type="EMBL" id="SNRY01000009">
    <property type="protein sequence ID" value="KAA6351723.1"/>
    <property type="molecule type" value="Genomic_DNA"/>
</dbReference>
<dbReference type="PROSITE" id="PS51257">
    <property type="entry name" value="PROKAR_LIPOPROTEIN"/>
    <property type="match status" value="1"/>
</dbReference>
<protein>
    <recommendedName>
        <fullName evidence="2">GLUG domain-containing protein</fullName>
    </recommendedName>
</protein>
<evidence type="ECO:0000313" key="1">
    <source>
        <dbReference type="EMBL" id="KAA6351723.1"/>
    </source>
</evidence>
<gene>
    <name evidence="1" type="ORF">EZS27_000848</name>
</gene>
<dbReference type="AlphaFoldDB" id="A0A5J4T260"/>
<organism evidence="1">
    <name type="scientific">termite gut metagenome</name>
    <dbReference type="NCBI Taxonomy" id="433724"/>
    <lineage>
        <taxon>unclassified sequences</taxon>
        <taxon>metagenomes</taxon>
        <taxon>organismal metagenomes</taxon>
    </lineage>
</organism>
<evidence type="ECO:0008006" key="2">
    <source>
        <dbReference type="Google" id="ProtNLM"/>
    </source>
</evidence>
<comment type="caution">
    <text evidence="1">The sequence shown here is derived from an EMBL/GenBank/DDBJ whole genome shotgun (WGS) entry which is preliminary data.</text>
</comment>
<proteinExistence type="predicted"/>
<sequence length="785" mass="88026">MKKIISHIFIVLSFVSFIAGCERDKLLSDESIALNAVKLQLNTTRAYDSPTLQEPNHRPNWVLEVQTEENTLTNYIFSKLELQWVPETTPIVFPNANSVYDIKFILRAPMSMYNEGQNGTLNGLFEADTLEGILKNQSPRQITPYVSLSHLNSLVELVFDASVRDKITDITIEGSNVHLCYIDNGVYQFIACREKQQIILAIKYKGEDCQCILDFPLGTQANRWYEIPVSIVVPDTGIEKFVSGVPQVVRWSEEPINGQYTIDNGNVSIVVEGYTKTIGVNFLGDEHQHQLEPYSIISGEKAVYYCPLSDDGQKQIIEGIQLKALGTPPISIGRTIEETTNDISLKVGEAGNLLFRTDAEDFRLINTIAELQLISDNEDNLKVAYKQESDIDFMSKPIAWTPIGRDESSPFSGLYVGNGYKISNMYVSKSLPLSDSEISQGLKEEEIIGFFGYNTGEISNLHLASGELRVNIISENMSRKELYDYSIGTICGHNNGIIKFSYNSDYSLYLHIEPSEKPASFYVGGISGKNEYEITSCLNNSKIEIIDNEGKGDLRVGGLIGLSFNKPDNRGSMPCACTNHGELSVRTEKGIGRSTHGIGGLIGEMVVEVSEEGIHSTNFLNSYNSGTITYTIGSQVYIVGGVIGILEKLQNIYLENLYNVGEMYISSDRQTTSSNEGYLAWLLGKIEWDDDIQLSNNIGELYYDYDVTRMNKNEEGFIIVDRPIGNLTEENPPEAELNMRLKKFSDNDWPIWPSTDSHQHETWVNLGDWNDGHPVYPKLKIDYYN</sequence>
<reference evidence="1" key="1">
    <citation type="submission" date="2019-03" db="EMBL/GenBank/DDBJ databases">
        <title>Single cell metagenomics reveals metabolic interactions within the superorganism composed of flagellate Streblomastix strix and complex community of Bacteroidetes bacteria on its surface.</title>
        <authorList>
            <person name="Treitli S.C."/>
            <person name="Kolisko M."/>
            <person name="Husnik F."/>
            <person name="Keeling P."/>
            <person name="Hampl V."/>
        </authorList>
    </citation>
    <scope>NUCLEOTIDE SEQUENCE</scope>
    <source>
        <strain evidence="1">STM</strain>
    </source>
</reference>
<name>A0A5J4T260_9ZZZZ</name>
<dbReference type="Gene3D" id="2.160.20.110">
    <property type="match status" value="1"/>
</dbReference>